<comment type="caution">
    <text evidence="1">The sequence shown here is derived from an EMBL/GenBank/DDBJ whole genome shotgun (WGS) entry which is preliminary data.</text>
</comment>
<evidence type="ECO:0000313" key="1">
    <source>
        <dbReference type="EMBL" id="EYB97743.1"/>
    </source>
</evidence>
<proteinExistence type="predicted"/>
<dbReference type="Proteomes" id="UP000024635">
    <property type="component" value="Unassembled WGS sequence"/>
</dbReference>
<keyword evidence="2" id="KW-1185">Reference proteome</keyword>
<gene>
    <name evidence="1" type="primary">Acey_s0137.g1996</name>
    <name evidence="1" type="ORF">Y032_0137g1996</name>
</gene>
<dbReference type="EMBL" id="JARK01001473">
    <property type="protein sequence ID" value="EYB97743.1"/>
    <property type="molecule type" value="Genomic_DNA"/>
</dbReference>
<organism evidence="1 2">
    <name type="scientific">Ancylostoma ceylanicum</name>
    <dbReference type="NCBI Taxonomy" id="53326"/>
    <lineage>
        <taxon>Eukaryota</taxon>
        <taxon>Metazoa</taxon>
        <taxon>Ecdysozoa</taxon>
        <taxon>Nematoda</taxon>
        <taxon>Chromadorea</taxon>
        <taxon>Rhabditida</taxon>
        <taxon>Rhabditina</taxon>
        <taxon>Rhabditomorpha</taxon>
        <taxon>Strongyloidea</taxon>
        <taxon>Ancylostomatidae</taxon>
        <taxon>Ancylostomatinae</taxon>
        <taxon>Ancylostoma</taxon>
    </lineage>
</organism>
<dbReference type="AlphaFoldDB" id="A0A016T443"/>
<reference evidence="2" key="1">
    <citation type="journal article" date="2015" name="Nat. Genet.">
        <title>The genome and transcriptome of the zoonotic hookworm Ancylostoma ceylanicum identify infection-specific gene families.</title>
        <authorList>
            <person name="Schwarz E.M."/>
            <person name="Hu Y."/>
            <person name="Antoshechkin I."/>
            <person name="Miller M.M."/>
            <person name="Sternberg P.W."/>
            <person name="Aroian R.V."/>
        </authorList>
    </citation>
    <scope>NUCLEOTIDE SEQUENCE</scope>
    <source>
        <strain evidence="2">HY135</strain>
    </source>
</reference>
<name>A0A016T443_9BILA</name>
<accession>A0A016T443</accession>
<protein>
    <submittedName>
        <fullName evidence="1">Uncharacterized protein</fullName>
    </submittedName>
</protein>
<evidence type="ECO:0000313" key="2">
    <source>
        <dbReference type="Proteomes" id="UP000024635"/>
    </source>
</evidence>
<sequence>MTSFAKSCELAGVPQKLRKKFPWEPVAAFVELLSWEPLGLFVLSVFEGSRCFSLFASKPAFGKQKPPESADLDDPAGAEQMSAFEADMFSGG</sequence>